<feature type="transmembrane region" description="Helical" evidence="1">
    <location>
        <begin position="7"/>
        <end position="25"/>
    </location>
</feature>
<organism evidence="3 4">
    <name type="scientific">Bizionia echini</name>
    <dbReference type="NCBI Taxonomy" id="649333"/>
    <lineage>
        <taxon>Bacteria</taxon>
        <taxon>Pseudomonadati</taxon>
        <taxon>Bacteroidota</taxon>
        <taxon>Flavobacteriia</taxon>
        <taxon>Flavobacteriales</taxon>
        <taxon>Flavobacteriaceae</taxon>
        <taxon>Bizionia</taxon>
    </lineage>
</organism>
<name>A0A1I5BIB9_9FLAO</name>
<dbReference type="AlphaFoldDB" id="A0A1I5BIB9"/>
<evidence type="ECO:0000256" key="1">
    <source>
        <dbReference type="SAM" id="Phobius"/>
    </source>
</evidence>
<dbReference type="Proteomes" id="UP000198705">
    <property type="component" value="Unassembled WGS sequence"/>
</dbReference>
<dbReference type="OrthoDB" id="1111222at2"/>
<keyword evidence="1" id="KW-0812">Transmembrane</keyword>
<protein>
    <recommendedName>
        <fullName evidence="2">DUF4350 domain-containing protein</fullName>
    </recommendedName>
</protein>
<sequence>MDKRSKIALYSIGAIIVLLMIAEVTKPKPLNWRNSYSAADKIPLGCYVLYHELEPFTSNPLKTSDKSLYERLKDFNTSENTTLILINDYISIEDEGSEALLNFVENGNSVFISTNYIYGTFADSLNIEIDRDYDGFFKDPSKSIFTNKALKNNERLFDDVIENSYFTSIDTTKATVLGYMKDEEELLKEVNFIKTPYGNNGGAFYVHSNPFAFTNYHLLNDKADYAATVLSYLPTENNLLWDNYYKSGRKVIKSPLRFVLSNPALKWTFYISLLGLIVFVIFKGKRTQRIIPVVEPLKNSTVEFTQTIGDLYYQHGDYSNIIHKKIMYFLEFIRASYYLETNEFSERFIQKLAVKSSNTVQDTKSLIDLITYLKSKNNHTEKELISLNKQIEHFTKNNI</sequence>
<dbReference type="RefSeq" id="WP_092207917.1">
    <property type="nucleotide sequence ID" value="NZ_FOVN01000003.1"/>
</dbReference>
<dbReference type="InterPro" id="IPR025646">
    <property type="entry name" value="DUF4350"/>
</dbReference>
<dbReference type="Pfam" id="PF14258">
    <property type="entry name" value="DUF4350"/>
    <property type="match status" value="1"/>
</dbReference>
<keyword evidence="1" id="KW-1133">Transmembrane helix</keyword>
<proteinExistence type="predicted"/>
<reference evidence="4" key="1">
    <citation type="submission" date="2016-10" db="EMBL/GenBank/DDBJ databases">
        <authorList>
            <person name="Varghese N."/>
            <person name="Submissions S."/>
        </authorList>
    </citation>
    <scope>NUCLEOTIDE SEQUENCE [LARGE SCALE GENOMIC DNA]</scope>
    <source>
        <strain evidence="4">DSM 23925</strain>
    </source>
</reference>
<dbReference type="STRING" id="649333.SAMN04487989_103155"/>
<accession>A0A1I5BIB9</accession>
<evidence type="ECO:0000313" key="3">
    <source>
        <dbReference type="EMBL" id="SFN74494.1"/>
    </source>
</evidence>
<dbReference type="EMBL" id="FOVN01000003">
    <property type="protein sequence ID" value="SFN74494.1"/>
    <property type="molecule type" value="Genomic_DNA"/>
</dbReference>
<keyword evidence="1" id="KW-0472">Membrane</keyword>
<feature type="transmembrane region" description="Helical" evidence="1">
    <location>
        <begin position="264"/>
        <end position="282"/>
    </location>
</feature>
<feature type="domain" description="DUF4350" evidence="2">
    <location>
        <begin position="40"/>
        <end position="231"/>
    </location>
</feature>
<keyword evidence="4" id="KW-1185">Reference proteome</keyword>
<evidence type="ECO:0000313" key="4">
    <source>
        <dbReference type="Proteomes" id="UP000198705"/>
    </source>
</evidence>
<gene>
    <name evidence="3" type="ORF">SAMN04487989_103155</name>
</gene>
<evidence type="ECO:0000259" key="2">
    <source>
        <dbReference type="Pfam" id="PF14258"/>
    </source>
</evidence>